<dbReference type="Proteomes" id="UP000183275">
    <property type="component" value="Unassembled WGS sequence"/>
</dbReference>
<feature type="region of interest" description="Disordered" evidence="1">
    <location>
        <begin position="1"/>
        <end position="20"/>
    </location>
</feature>
<dbReference type="OrthoDB" id="34429at2157"/>
<dbReference type="Gene3D" id="3.20.20.140">
    <property type="entry name" value="Metal-dependent hydrolases"/>
    <property type="match status" value="1"/>
</dbReference>
<organism evidence="3 4">
    <name type="scientific">Natrinema salifodinae</name>
    <dbReference type="NCBI Taxonomy" id="1202768"/>
    <lineage>
        <taxon>Archaea</taxon>
        <taxon>Methanobacteriati</taxon>
        <taxon>Methanobacteriota</taxon>
        <taxon>Stenosarchaea group</taxon>
        <taxon>Halobacteria</taxon>
        <taxon>Halobacteriales</taxon>
        <taxon>Natrialbaceae</taxon>
        <taxon>Natrinema</taxon>
    </lineage>
</organism>
<dbReference type="PROSITE" id="PS51318">
    <property type="entry name" value="TAT"/>
    <property type="match status" value="1"/>
</dbReference>
<dbReference type="Pfam" id="PF04909">
    <property type="entry name" value="Amidohydro_2"/>
    <property type="match status" value="1"/>
</dbReference>
<dbReference type="GO" id="GO:0016787">
    <property type="term" value="F:hydrolase activity"/>
    <property type="evidence" value="ECO:0007669"/>
    <property type="project" value="InterPro"/>
</dbReference>
<sequence length="352" mass="38850">MSDERAGDPTRSPAAATRRRVLSLATTAGLTGTLGAIGTRAPRPATAAARATDDSARVVQPDAETQGEDDGSVADLPLFDAHTHLIPHETLDRDPLDADGLVAWLDARGIDRAVVLALDSPESYPVQAPSWWVLEQVSSYPDRLVPFCTVDPRTLVYEEETVRNLLEGYVDRGARGFGELKPGLAIDDPRLETIYDLCAEYDLPILCHLDDKAMLDEPGLPRFEDVVASYPSVDFIAHAHFWWAHISADVSAADRGRYPEGAIEPGGRVPELLDSYDNVYGDLSAGSGWNALTRDPEYAQDFLANHHEQLVWGSDYIYPGQEIPQLTVFDRFELDAEAWRDIRARNLESVIR</sequence>
<dbReference type="eggNOG" id="arCOG01931">
    <property type="taxonomic scope" value="Archaea"/>
</dbReference>
<gene>
    <name evidence="3" type="ORF">SAMN05216285_2395</name>
</gene>
<reference evidence="4" key="1">
    <citation type="submission" date="2016-10" db="EMBL/GenBank/DDBJ databases">
        <authorList>
            <person name="Varghese N."/>
        </authorList>
    </citation>
    <scope>NUCLEOTIDE SEQUENCE [LARGE SCALE GENOMIC DNA]</scope>
    <source>
        <strain evidence="4">CGMCC 1.12284</strain>
    </source>
</reference>
<dbReference type="InterPro" id="IPR032466">
    <property type="entry name" value="Metal_Hydrolase"/>
</dbReference>
<accession>A0A1I0PDX9</accession>
<dbReference type="AlphaFoldDB" id="A0A1I0PDX9"/>
<keyword evidence="4" id="KW-1185">Reference proteome</keyword>
<dbReference type="SUPFAM" id="SSF51556">
    <property type="entry name" value="Metallo-dependent hydrolases"/>
    <property type="match status" value="1"/>
</dbReference>
<feature type="region of interest" description="Disordered" evidence="1">
    <location>
        <begin position="34"/>
        <end position="73"/>
    </location>
</feature>
<feature type="compositionally biased region" description="Low complexity" evidence="1">
    <location>
        <begin position="34"/>
        <end position="50"/>
    </location>
</feature>
<evidence type="ECO:0000313" key="4">
    <source>
        <dbReference type="Proteomes" id="UP000183275"/>
    </source>
</evidence>
<feature type="domain" description="Amidohydrolase-related" evidence="2">
    <location>
        <begin position="80"/>
        <end position="338"/>
    </location>
</feature>
<evidence type="ECO:0000259" key="2">
    <source>
        <dbReference type="Pfam" id="PF04909"/>
    </source>
</evidence>
<name>A0A1I0PDX9_9EURY</name>
<dbReference type="InterPro" id="IPR006680">
    <property type="entry name" value="Amidohydro-rel"/>
</dbReference>
<evidence type="ECO:0000313" key="3">
    <source>
        <dbReference type="EMBL" id="SEW11810.1"/>
    </source>
</evidence>
<feature type="compositionally biased region" description="Low complexity" evidence="1">
    <location>
        <begin position="9"/>
        <end position="20"/>
    </location>
</feature>
<dbReference type="RefSeq" id="WP_049988824.1">
    <property type="nucleotide sequence ID" value="NZ_FOIS01000003.1"/>
</dbReference>
<protein>
    <recommendedName>
        <fullName evidence="2">Amidohydrolase-related domain-containing protein</fullName>
    </recommendedName>
</protein>
<proteinExistence type="predicted"/>
<evidence type="ECO:0000256" key="1">
    <source>
        <dbReference type="SAM" id="MobiDB-lite"/>
    </source>
</evidence>
<dbReference type="InterPro" id="IPR006311">
    <property type="entry name" value="TAT_signal"/>
</dbReference>
<dbReference type="STRING" id="1202768.SAMN05216285_2395"/>
<dbReference type="EMBL" id="FOIS01000003">
    <property type="protein sequence ID" value="SEW11810.1"/>
    <property type="molecule type" value="Genomic_DNA"/>
</dbReference>